<accession>A0A101JSQ3</accession>
<protein>
    <submittedName>
        <fullName evidence="3">Uncharacterized protein</fullName>
    </submittedName>
</protein>
<evidence type="ECO:0000256" key="2">
    <source>
        <dbReference type="SAM" id="MobiDB-lite"/>
    </source>
</evidence>
<name>A0A101JSQ3_9ACTN</name>
<dbReference type="OrthoDB" id="3755682at2"/>
<gene>
    <name evidence="3" type="ORF">ADL15_20325</name>
</gene>
<dbReference type="InterPro" id="IPR029063">
    <property type="entry name" value="SAM-dependent_MTases_sf"/>
</dbReference>
<dbReference type="RefSeq" id="WP_067693320.1">
    <property type="nucleotide sequence ID" value="NZ_LLZH01000178.1"/>
</dbReference>
<keyword evidence="4" id="KW-1185">Reference proteome</keyword>
<feature type="region of interest" description="Disordered" evidence="2">
    <location>
        <begin position="412"/>
        <end position="432"/>
    </location>
</feature>
<dbReference type="Gene3D" id="3.40.50.150">
    <property type="entry name" value="Vaccinia Virus protein VP39"/>
    <property type="match status" value="1"/>
</dbReference>
<proteinExistence type="predicted"/>
<feature type="coiled-coil region" evidence="1">
    <location>
        <begin position="432"/>
        <end position="459"/>
    </location>
</feature>
<keyword evidence="1" id="KW-0175">Coiled coil</keyword>
<sequence>MIQLIGGEMPEYAEELPPAGGPLLRHLASRVPTGSRILLAGPHDPELVAALAPGREVTCLLRSHPDALAQEHRAVTGVRILCGTLPKITDTDRYDAVLALDGTTRLCSPEGPQLDWLDAVRALKRVLRPGGTLLLTVENELGVHRLVDPGTPTAARTGDAWRPLGEFGDAPGRPDRLAAALGAEGLPVAGLAAAWPLPGRPTLLVTPETLRYGPVDALGALAAGAVAGAYASDRVLSDPRRLAGAAVRRGLGAELAPAWLAVAHRAPAGTGSVTLPAVLHAGERAVAELVSTPDGAWLRRTVRVLDDRPAPPDQPLPPGRLLEELLLTAALRHELPELRRLLTGWMVALPSAAAGNVLVDGDRFALLDPGAPDCPDALTRFARILATGGYTHPWQAVTEVTRLTAVLAGAAGRDEVPEPAGPDAAEPTADGLREHEEQLRALRRRLDDAEARSGFFEHELAKRDADLGRARMQIAAFSGGLGYRAAKVGLALARKARKRLRNGTEDAP</sequence>
<dbReference type="EMBL" id="LLZH01000178">
    <property type="protein sequence ID" value="KUL32369.1"/>
    <property type="molecule type" value="Genomic_DNA"/>
</dbReference>
<evidence type="ECO:0000256" key="1">
    <source>
        <dbReference type="SAM" id="Coils"/>
    </source>
</evidence>
<comment type="caution">
    <text evidence="3">The sequence shown here is derived from an EMBL/GenBank/DDBJ whole genome shotgun (WGS) entry which is preliminary data.</text>
</comment>
<dbReference type="Proteomes" id="UP000053244">
    <property type="component" value="Unassembled WGS sequence"/>
</dbReference>
<evidence type="ECO:0000313" key="4">
    <source>
        <dbReference type="Proteomes" id="UP000053244"/>
    </source>
</evidence>
<dbReference type="AlphaFoldDB" id="A0A101JSQ3"/>
<organism evidence="3 4">
    <name type="scientific">Actinoplanes awajinensis subsp. mycoplanecinus</name>
    <dbReference type="NCBI Taxonomy" id="135947"/>
    <lineage>
        <taxon>Bacteria</taxon>
        <taxon>Bacillati</taxon>
        <taxon>Actinomycetota</taxon>
        <taxon>Actinomycetes</taxon>
        <taxon>Micromonosporales</taxon>
        <taxon>Micromonosporaceae</taxon>
        <taxon>Actinoplanes</taxon>
    </lineage>
</organism>
<reference evidence="3 4" key="1">
    <citation type="submission" date="2015-10" db="EMBL/GenBank/DDBJ databases">
        <authorList>
            <person name="Gilbert D.G."/>
        </authorList>
    </citation>
    <scope>NUCLEOTIDE SEQUENCE [LARGE SCALE GENOMIC DNA]</scope>
    <source>
        <strain evidence="3 4">NRRL B-16712</strain>
    </source>
</reference>
<dbReference type="SUPFAM" id="SSF53335">
    <property type="entry name" value="S-adenosyl-L-methionine-dependent methyltransferases"/>
    <property type="match status" value="1"/>
</dbReference>
<evidence type="ECO:0000313" key="3">
    <source>
        <dbReference type="EMBL" id="KUL32369.1"/>
    </source>
</evidence>